<reference evidence="8 9" key="1">
    <citation type="submission" date="2016-08" db="EMBL/GenBank/DDBJ databases">
        <title>New Insights into Marine Group III Euryarchaeota, from dark to light.</title>
        <authorList>
            <person name="Haro-Moreno J.M."/>
            <person name="Rodriguez-Valera F."/>
            <person name="Lopez-Garcia P."/>
            <person name="Moreira D."/>
            <person name="Martin-Cuadrado A.B."/>
        </authorList>
    </citation>
    <scope>NUCLEOTIDE SEQUENCE [LARGE SCALE GENOMIC DNA]</scope>
    <source>
        <strain evidence="8">CG-Epi6</strain>
    </source>
</reference>
<evidence type="ECO:0000256" key="6">
    <source>
        <dbReference type="HAMAP-Rule" id="MF_01367"/>
    </source>
</evidence>
<dbReference type="SMART" id="SM01374">
    <property type="entry name" value="Ribosomal_L14"/>
    <property type="match status" value="1"/>
</dbReference>
<keyword evidence="4 6" id="KW-0689">Ribosomal protein</keyword>
<name>A0A1J5T6M0_9ARCH</name>
<dbReference type="AlphaFoldDB" id="A0A1J5T6M0"/>
<dbReference type="SUPFAM" id="SSF50193">
    <property type="entry name" value="Ribosomal protein L14"/>
    <property type="match status" value="1"/>
</dbReference>
<dbReference type="EMBL" id="MIYV01000017">
    <property type="protein sequence ID" value="OIR11957.1"/>
    <property type="molecule type" value="Genomic_DNA"/>
</dbReference>
<evidence type="ECO:0000256" key="4">
    <source>
        <dbReference type="ARBA" id="ARBA00022980"/>
    </source>
</evidence>
<dbReference type="PROSITE" id="PS00049">
    <property type="entry name" value="RIBOSOMAL_L14"/>
    <property type="match status" value="1"/>
</dbReference>
<keyword evidence="2 6" id="KW-0699">rRNA-binding</keyword>
<dbReference type="InterPro" id="IPR019971">
    <property type="entry name" value="Ribosomal_uL14_arc"/>
</dbReference>
<comment type="subunit">
    <text evidence="6">Part of the 50S ribosomal subunit. Forms a cluster with proteins L3 and L24e, part of which may contact the 16S rRNA in 2 intersubunit bridges.</text>
</comment>
<dbReference type="GO" id="GO:0003735">
    <property type="term" value="F:structural constituent of ribosome"/>
    <property type="evidence" value="ECO:0007669"/>
    <property type="project" value="InterPro"/>
</dbReference>
<dbReference type="CDD" id="cd00337">
    <property type="entry name" value="Ribosomal_uL14"/>
    <property type="match status" value="1"/>
</dbReference>
<evidence type="ECO:0000256" key="3">
    <source>
        <dbReference type="ARBA" id="ARBA00022884"/>
    </source>
</evidence>
<comment type="caution">
    <text evidence="8">The sequence shown here is derived from an EMBL/GenBank/DDBJ whole genome shotgun (WGS) entry which is preliminary data.</text>
</comment>
<dbReference type="InterPro" id="IPR000218">
    <property type="entry name" value="Ribosomal_uL14"/>
</dbReference>
<dbReference type="GO" id="GO:0006412">
    <property type="term" value="P:translation"/>
    <property type="evidence" value="ECO:0007669"/>
    <property type="project" value="UniProtKB-UniRule"/>
</dbReference>
<dbReference type="GO" id="GO:0070180">
    <property type="term" value="F:large ribosomal subunit rRNA binding"/>
    <property type="evidence" value="ECO:0007669"/>
    <property type="project" value="TreeGrafter"/>
</dbReference>
<dbReference type="GO" id="GO:0022625">
    <property type="term" value="C:cytosolic large ribosomal subunit"/>
    <property type="evidence" value="ECO:0007669"/>
    <property type="project" value="TreeGrafter"/>
</dbReference>
<dbReference type="Pfam" id="PF00238">
    <property type="entry name" value="Ribosomal_L14"/>
    <property type="match status" value="1"/>
</dbReference>
<evidence type="ECO:0000256" key="1">
    <source>
        <dbReference type="ARBA" id="ARBA00010745"/>
    </source>
</evidence>
<proteinExistence type="inferred from homology"/>
<comment type="similarity">
    <text evidence="1 6 7">Belongs to the universal ribosomal protein uL14 family.</text>
</comment>
<dbReference type="NCBIfam" id="NF006344">
    <property type="entry name" value="PRK08571.1"/>
    <property type="match status" value="1"/>
</dbReference>
<dbReference type="Proteomes" id="UP000183403">
    <property type="component" value="Unassembled WGS sequence"/>
</dbReference>
<gene>
    <name evidence="6" type="primary">rpl14</name>
    <name evidence="8" type="ORF">BEU03_02565</name>
</gene>
<keyword evidence="3 6" id="KW-0694">RNA-binding</keyword>
<dbReference type="Gene3D" id="2.40.150.20">
    <property type="entry name" value="Ribosomal protein L14"/>
    <property type="match status" value="1"/>
</dbReference>
<evidence type="ECO:0000313" key="9">
    <source>
        <dbReference type="Proteomes" id="UP000183403"/>
    </source>
</evidence>
<dbReference type="HAMAP" id="MF_01367">
    <property type="entry name" value="Ribosomal_uL14"/>
    <property type="match status" value="1"/>
</dbReference>
<evidence type="ECO:0000313" key="8">
    <source>
        <dbReference type="EMBL" id="OIR11957.1"/>
    </source>
</evidence>
<dbReference type="PANTHER" id="PTHR11761:SF8">
    <property type="entry name" value="LARGE RIBOSOMAL SUBUNIT PROTEIN UL14"/>
    <property type="match status" value="1"/>
</dbReference>
<dbReference type="PANTHER" id="PTHR11761">
    <property type="entry name" value="50S/60S RIBOSOMAL PROTEIN L14/L23"/>
    <property type="match status" value="1"/>
</dbReference>
<sequence>MRAVAGRQMRGLPQGARLDCVDNSGAKIVEIVTVLNYKGVHRRSPAAGIGDMVIASVKKGNPEMRRQLVRAVIVRCRRPFRRADGTMVQFEDNAAVLTNEQGETKGSGIKGPVSREAAERWPRIAAAATTIV</sequence>
<dbReference type="InterPro" id="IPR036853">
    <property type="entry name" value="Ribosomal_uL14_sf"/>
</dbReference>
<evidence type="ECO:0000256" key="5">
    <source>
        <dbReference type="ARBA" id="ARBA00023274"/>
    </source>
</evidence>
<comment type="function">
    <text evidence="6">Binds to 23S rRNA. Forms part of two intersubunit bridges in the 70S ribosome.</text>
</comment>
<organism evidence="8 9">
    <name type="scientific">Marine Group III euryarchaeote CG-Epi6</name>
    <dbReference type="NCBI Taxonomy" id="1889000"/>
    <lineage>
        <taxon>Archaea</taxon>
        <taxon>Methanobacteriati</taxon>
        <taxon>Thermoplasmatota</taxon>
        <taxon>Thermoplasmata</taxon>
        <taxon>Candidatus Thermoprofundales</taxon>
    </lineage>
</organism>
<protein>
    <recommendedName>
        <fullName evidence="6">Large ribosomal subunit protein uL14</fullName>
    </recommendedName>
</protein>
<dbReference type="NCBIfam" id="TIGR03673">
    <property type="entry name" value="uL14_arch"/>
    <property type="match status" value="1"/>
</dbReference>
<dbReference type="FunFam" id="2.40.150.20:FF:000007">
    <property type="entry name" value="50S ribosomal protein L14"/>
    <property type="match status" value="1"/>
</dbReference>
<evidence type="ECO:0000256" key="7">
    <source>
        <dbReference type="RuleBase" id="RU003949"/>
    </source>
</evidence>
<evidence type="ECO:0000256" key="2">
    <source>
        <dbReference type="ARBA" id="ARBA00022730"/>
    </source>
</evidence>
<dbReference type="InterPro" id="IPR019972">
    <property type="entry name" value="Ribosomal_uL14_CS"/>
</dbReference>
<keyword evidence="5 6" id="KW-0687">Ribonucleoprotein</keyword>
<accession>A0A1J5T6M0</accession>